<name>A0ABU6TRX1_9FABA</name>
<keyword evidence="2" id="KW-1185">Reference proteome</keyword>
<dbReference type="EMBL" id="JASCZI010091963">
    <property type="protein sequence ID" value="MED6151590.1"/>
    <property type="molecule type" value="Genomic_DNA"/>
</dbReference>
<protein>
    <submittedName>
        <fullName evidence="1">Uncharacterized protein</fullName>
    </submittedName>
</protein>
<sequence length="53" mass="5759">MVGASSVVSSGKCIRWWSGTSTGPVGLAKVTDRDIRDCDRRISFAVIILFVML</sequence>
<comment type="caution">
    <text evidence="1">The sequence shown here is derived from an EMBL/GenBank/DDBJ whole genome shotgun (WGS) entry which is preliminary data.</text>
</comment>
<evidence type="ECO:0000313" key="1">
    <source>
        <dbReference type="EMBL" id="MED6151590.1"/>
    </source>
</evidence>
<dbReference type="Proteomes" id="UP001341840">
    <property type="component" value="Unassembled WGS sequence"/>
</dbReference>
<reference evidence="1 2" key="1">
    <citation type="journal article" date="2023" name="Plants (Basel)">
        <title>Bridging the Gap: Combining Genomics and Transcriptomics Approaches to Understand Stylosanthes scabra, an Orphan Legume from the Brazilian Caatinga.</title>
        <authorList>
            <person name="Ferreira-Neto J.R.C."/>
            <person name="da Silva M.D."/>
            <person name="Binneck E."/>
            <person name="de Melo N.F."/>
            <person name="da Silva R.H."/>
            <person name="de Melo A.L.T.M."/>
            <person name="Pandolfi V."/>
            <person name="Bustamante F.O."/>
            <person name="Brasileiro-Vidal A.C."/>
            <person name="Benko-Iseppon A.M."/>
        </authorList>
    </citation>
    <scope>NUCLEOTIDE SEQUENCE [LARGE SCALE GENOMIC DNA]</scope>
    <source>
        <tissue evidence="1">Leaves</tissue>
    </source>
</reference>
<organism evidence="1 2">
    <name type="scientific">Stylosanthes scabra</name>
    <dbReference type="NCBI Taxonomy" id="79078"/>
    <lineage>
        <taxon>Eukaryota</taxon>
        <taxon>Viridiplantae</taxon>
        <taxon>Streptophyta</taxon>
        <taxon>Embryophyta</taxon>
        <taxon>Tracheophyta</taxon>
        <taxon>Spermatophyta</taxon>
        <taxon>Magnoliopsida</taxon>
        <taxon>eudicotyledons</taxon>
        <taxon>Gunneridae</taxon>
        <taxon>Pentapetalae</taxon>
        <taxon>rosids</taxon>
        <taxon>fabids</taxon>
        <taxon>Fabales</taxon>
        <taxon>Fabaceae</taxon>
        <taxon>Papilionoideae</taxon>
        <taxon>50 kb inversion clade</taxon>
        <taxon>dalbergioids sensu lato</taxon>
        <taxon>Dalbergieae</taxon>
        <taxon>Pterocarpus clade</taxon>
        <taxon>Stylosanthes</taxon>
    </lineage>
</organism>
<evidence type="ECO:0000313" key="2">
    <source>
        <dbReference type="Proteomes" id="UP001341840"/>
    </source>
</evidence>
<gene>
    <name evidence="1" type="ORF">PIB30_083875</name>
</gene>
<accession>A0ABU6TRX1</accession>
<proteinExistence type="predicted"/>